<protein>
    <recommendedName>
        <fullName evidence="1">DNA-directed DNA polymerase</fullName>
        <ecNumber evidence="1">2.7.7.7</ecNumber>
    </recommendedName>
</protein>
<dbReference type="PANTHER" id="PTHR34388">
    <property type="entry name" value="DNA POLYMERASE III SUBUNIT DELTA"/>
    <property type="match status" value="1"/>
</dbReference>
<dbReference type="SUPFAM" id="SSF52540">
    <property type="entry name" value="P-loop containing nucleoside triphosphate hydrolases"/>
    <property type="match status" value="1"/>
</dbReference>
<keyword evidence="5" id="KW-0239">DNA-directed DNA polymerase</keyword>
<evidence type="ECO:0000313" key="9">
    <source>
        <dbReference type="Proteomes" id="UP000325122"/>
    </source>
</evidence>
<evidence type="ECO:0000256" key="2">
    <source>
        <dbReference type="ARBA" id="ARBA00022679"/>
    </source>
</evidence>
<evidence type="ECO:0000256" key="7">
    <source>
        <dbReference type="ARBA" id="ARBA00049244"/>
    </source>
</evidence>
<keyword evidence="3" id="KW-0548">Nucleotidyltransferase</keyword>
<organism evidence="8 9">
    <name type="scientific">Alkalicaulis satelles</name>
    <dbReference type="NCBI Taxonomy" id="2609175"/>
    <lineage>
        <taxon>Bacteria</taxon>
        <taxon>Pseudomonadati</taxon>
        <taxon>Pseudomonadota</taxon>
        <taxon>Alphaproteobacteria</taxon>
        <taxon>Maricaulales</taxon>
        <taxon>Maricaulaceae</taxon>
        <taxon>Alkalicaulis</taxon>
    </lineage>
</organism>
<dbReference type="InterPro" id="IPR008921">
    <property type="entry name" value="DNA_pol3_clamp-load_cplx_C"/>
</dbReference>
<dbReference type="EMBL" id="VWOJ01000002">
    <property type="protein sequence ID" value="KAA5803843.1"/>
    <property type="molecule type" value="Genomic_DNA"/>
</dbReference>
<dbReference type="InterPro" id="IPR027417">
    <property type="entry name" value="P-loop_NTPase"/>
</dbReference>
<dbReference type="SUPFAM" id="SSF48019">
    <property type="entry name" value="post-AAA+ oligomerization domain-like"/>
    <property type="match status" value="1"/>
</dbReference>
<evidence type="ECO:0000256" key="5">
    <source>
        <dbReference type="ARBA" id="ARBA00022932"/>
    </source>
</evidence>
<dbReference type="PANTHER" id="PTHR34388:SF1">
    <property type="entry name" value="DNA POLYMERASE III SUBUNIT DELTA"/>
    <property type="match status" value="1"/>
</dbReference>
<dbReference type="GO" id="GO:0003887">
    <property type="term" value="F:DNA-directed DNA polymerase activity"/>
    <property type="evidence" value="ECO:0007669"/>
    <property type="project" value="UniProtKB-KW"/>
</dbReference>
<dbReference type="Gene3D" id="3.40.50.300">
    <property type="entry name" value="P-loop containing nucleotide triphosphate hydrolases"/>
    <property type="match status" value="1"/>
</dbReference>
<keyword evidence="2" id="KW-0808">Transferase</keyword>
<sequence>MKISPREAERVIDRPDRSVRAFLIYGPDTGLVRERAARLAKTLTGDPDDPFNVSRLSEDDLKSDPAALADAMAAMSLTGGERLVRVRVSGDSAPLGAYLAELDDGGAPAEARLIIEAGDLKKTAKLRKTAEAAKTCAAIACYSDETRDLIAIAEAMLGEEGLQLEPDARAALAPYLEGDRALARGEIEKLILYKGLKVQRRDGDDTVTRADITAISAAGAEAAMDQILDAALGGAPADADRAYQRALGSGQSPVGVLRALQRRLDQFDQVHAAGGDPQAMMRSGAPRFGPPAEAFKKGLRAWRGRRLDQARQRAFQAERAVKRTGAPAEAIVGDLLARLALAAAPASNRRD</sequence>
<dbReference type="GO" id="GO:0003677">
    <property type="term" value="F:DNA binding"/>
    <property type="evidence" value="ECO:0007669"/>
    <property type="project" value="InterPro"/>
</dbReference>
<evidence type="ECO:0000256" key="6">
    <source>
        <dbReference type="ARBA" id="ARBA00034754"/>
    </source>
</evidence>
<dbReference type="Gene3D" id="1.20.272.10">
    <property type="match status" value="1"/>
</dbReference>
<proteinExistence type="inferred from homology"/>
<reference evidence="8 9" key="1">
    <citation type="submission" date="2019-09" db="EMBL/GenBank/DDBJ databases">
        <authorList>
            <person name="Kevbrin V."/>
            <person name="Grouzdev D.S."/>
        </authorList>
    </citation>
    <scope>NUCLEOTIDE SEQUENCE [LARGE SCALE GENOMIC DNA]</scope>
    <source>
        <strain evidence="8 9">G-192</strain>
    </source>
</reference>
<evidence type="ECO:0000256" key="4">
    <source>
        <dbReference type="ARBA" id="ARBA00022705"/>
    </source>
</evidence>
<accession>A0A5M6ZGH5</accession>
<evidence type="ECO:0000256" key="3">
    <source>
        <dbReference type="ARBA" id="ARBA00022695"/>
    </source>
</evidence>
<keyword evidence="4" id="KW-0235">DNA replication</keyword>
<evidence type="ECO:0000256" key="1">
    <source>
        <dbReference type="ARBA" id="ARBA00012417"/>
    </source>
</evidence>
<gene>
    <name evidence="8" type="ORF">F1654_08575</name>
</gene>
<dbReference type="GO" id="GO:0006261">
    <property type="term" value="P:DNA-templated DNA replication"/>
    <property type="evidence" value="ECO:0007669"/>
    <property type="project" value="TreeGrafter"/>
</dbReference>
<dbReference type="EC" id="2.7.7.7" evidence="1"/>
<evidence type="ECO:0000313" key="8">
    <source>
        <dbReference type="EMBL" id="KAA5803843.1"/>
    </source>
</evidence>
<dbReference type="Proteomes" id="UP000325122">
    <property type="component" value="Unassembled WGS sequence"/>
</dbReference>
<dbReference type="NCBIfam" id="TIGR01128">
    <property type="entry name" value="holA"/>
    <property type="match status" value="1"/>
</dbReference>
<comment type="catalytic activity">
    <reaction evidence="7">
        <text>DNA(n) + a 2'-deoxyribonucleoside 5'-triphosphate = DNA(n+1) + diphosphate</text>
        <dbReference type="Rhea" id="RHEA:22508"/>
        <dbReference type="Rhea" id="RHEA-COMP:17339"/>
        <dbReference type="Rhea" id="RHEA-COMP:17340"/>
        <dbReference type="ChEBI" id="CHEBI:33019"/>
        <dbReference type="ChEBI" id="CHEBI:61560"/>
        <dbReference type="ChEBI" id="CHEBI:173112"/>
        <dbReference type="EC" id="2.7.7.7"/>
    </reaction>
</comment>
<dbReference type="AlphaFoldDB" id="A0A5M6ZGH5"/>
<comment type="caution">
    <text evidence="8">The sequence shown here is derived from an EMBL/GenBank/DDBJ whole genome shotgun (WGS) entry which is preliminary data.</text>
</comment>
<keyword evidence="9" id="KW-1185">Reference proteome</keyword>
<dbReference type="RefSeq" id="WP_150023111.1">
    <property type="nucleotide sequence ID" value="NZ_VWOJ01000002.1"/>
</dbReference>
<dbReference type="InterPro" id="IPR005790">
    <property type="entry name" value="DNA_polIII_delta"/>
</dbReference>
<comment type="similarity">
    <text evidence="6">Belongs to the DNA polymerase HolA subunit family.</text>
</comment>
<name>A0A5M6ZGH5_9PROT</name>
<dbReference type="GO" id="GO:0009360">
    <property type="term" value="C:DNA polymerase III complex"/>
    <property type="evidence" value="ECO:0007669"/>
    <property type="project" value="TreeGrafter"/>
</dbReference>